<keyword evidence="2" id="KW-1185">Reference proteome</keyword>
<organism evidence="1 2">
    <name type="scientific">Aristaeella lactis</name>
    <dbReference type="NCBI Taxonomy" id="3046383"/>
    <lineage>
        <taxon>Bacteria</taxon>
        <taxon>Bacillati</taxon>
        <taxon>Bacillota</taxon>
        <taxon>Clostridia</taxon>
        <taxon>Eubacteriales</taxon>
        <taxon>Aristaeellaceae</taxon>
        <taxon>Aristaeella</taxon>
    </lineage>
</organism>
<accession>A0AC61PMI4</accession>
<sequence length="287" mass="33135">MLYLSTFTFPGEEAETDFMFNLKTTYDQSVYPYRILPKAGLDEIVFRPVTILYGGNGSGKSTALNVIAEKLGLKRNSAYNRSRFFESFVNRCQVTLEEAVPPESRIITSDDVFDMMLDIRSINEGIDRKREKLAEEYYELKRERFRISSLDDLEHLRRITDARKKTRSRFIEGESGKTVRERSNGESALMFFQTKIEPDTLCLLDEPENSLSPENQMILSDFLTDSVRYCGNQLVISTHSPFLLAFPGAKIINLDDGSRVVDSWTELKNPRVYYDFFKKHADEFEGN</sequence>
<dbReference type="Proteomes" id="UP000192328">
    <property type="component" value="Unassembled WGS sequence"/>
</dbReference>
<comment type="caution">
    <text evidence="1">The sequence shown here is derived from an EMBL/GenBank/DDBJ whole genome shotgun (WGS) entry which is preliminary data.</text>
</comment>
<gene>
    <name evidence="1" type="ORF">SAMN06297397_2085</name>
</gene>
<evidence type="ECO:0000313" key="2">
    <source>
        <dbReference type="Proteomes" id="UP000192328"/>
    </source>
</evidence>
<protein>
    <submittedName>
        <fullName evidence="1">Predicted ATPase</fullName>
    </submittedName>
</protein>
<evidence type="ECO:0000313" key="1">
    <source>
        <dbReference type="EMBL" id="SMC70955.1"/>
    </source>
</evidence>
<dbReference type="EMBL" id="FWXZ01000004">
    <property type="protein sequence ID" value="SMC70955.1"/>
    <property type="molecule type" value="Genomic_DNA"/>
</dbReference>
<name>A0AC61PMI4_9FIRM</name>
<proteinExistence type="predicted"/>
<reference evidence="1" key="1">
    <citation type="submission" date="2017-04" db="EMBL/GenBank/DDBJ databases">
        <authorList>
            <person name="Varghese N."/>
            <person name="Submissions S."/>
        </authorList>
    </citation>
    <scope>NUCLEOTIDE SEQUENCE</scope>
    <source>
        <strain evidence="1">WTE2008</strain>
    </source>
</reference>